<protein>
    <submittedName>
        <fullName evidence="2">Uncharacterized protein</fullName>
    </submittedName>
</protein>
<feature type="compositionally biased region" description="Polar residues" evidence="1">
    <location>
        <begin position="177"/>
        <end position="190"/>
    </location>
</feature>
<dbReference type="AlphaFoldDB" id="A0A2N5T154"/>
<accession>A0A2N5T154</accession>
<dbReference type="EMBL" id="PGCI01000718">
    <property type="protein sequence ID" value="PLW19239.1"/>
    <property type="molecule type" value="Genomic_DNA"/>
</dbReference>
<feature type="region of interest" description="Disordered" evidence="1">
    <location>
        <begin position="161"/>
        <end position="190"/>
    </location>
</feature>
<name>A0A2N5T154_9BASI</name>
<proteinExistence type="predicted"/>
<organism evidence="2 3">
    <name type="scientific">Puccinia coronata f. sp. avenae</name>
    <dbReference type="NCBI Taxonomy" id="200324"/>
    <lineage>
        <taxon>Eukaryota</taxon>
        <taxon>Fungi</taxon>
        <taxon>Dikarya</taxon>
        <taxon>Basidiomycota</taxon>
        <taxon>Pucciniomycotina</taxon>
        <taxon>Pucciniomycetes</taxon>
        <taxon>Pucciniales</taxon>
        <taxon>Pucciniaceae</taxon>
        <taxon>Puccinia</taxon>
    </lineage>
</organism>
<evidence type="ECO:0000256" key="1">
    <source>
        <dbReference type="SAM" id="MobiDB-lite"/>
    </source>
</evidence>
<dbReference type="Proteomes" id="UP000235392">
    <property type="component" value="Unassembled WGS sequence"/>
</dbReference>
<gene>
    <name evidence="2" type="ORF">PCASD_16619</name>
</gene>
<evidence type="ECO:0000313" key="2">
    <source>
        <dbReference type="EMBL" id="PLW19239.1"/>
    </source>
</evidence>
<evidence type="ECO:0000313" key="3">
    <source>
        <dbReference type="Proteomes" id="UP000235392"/>
    </source>
</evidence>
<sequence>MSSSTESEMPPSFPNVLPANRLEDELMRWYHEVIWAHNQRLKAGFRYESLKEYITRTYQKEHFNIFLLGLTLEDREVAFIFRQSIFYDIRRAIVLGPAPFLEGPTREQLLDHYEMSLTVFHRLAAIHDNIAPGPQLSMIERLVGVPEPLATEVATPIVQASVADNSNSGSDTKDQLESSPEAQKTSFASRFNRTEANKLVAELMRAFTARAEWRTQAFEEQIKMDEESFRAGHIAETNRHAAMMNELIRERKKKLRDHEATRVNERYHDGIIYQALNNLMDEVATVAG</sequence>
<reference evidence="2 3" key="1">
    <citation type="submission" date="2017-11" db="EMBL/GenBank/DDBJ databases">
        <title>De novo assembly and phasing of dikaryotic genomes from two isolates of Puccinia coronata f. sp. avenae, the causal agent of oat crown rust.</title>
        <authorList>
            <person name="Miller M.E."/>
            <person name="Zhang Y."/>
            <person name="Omidvar V."/>
            <person name="Sperschneider J."/>
            <person name="Schwessinger B."/>
            <person name="Raley C."/>
            <person name="Palmer J.M."/>
            <person name="Garnica D."/>
            <person name="Upadhyaya N."/>
            <person name="Rathjen J."/>
            <person name="Taylor J.M."/>
            <person name="Park R.F."/>
            <person name="Dodds P.N."/>
            <person name="Hirsch C.D."/>
            <person name="Kianian S.F."/>
            <person name="Figueroa M."/>
        </authorList>
    </citation>
    <scope>NUCLEOTIDE SEQUENCE [LARGE SCALE GENOMIC DNA]</scope>
    <source>
        <strain evidence="2">12SD80</strain>
    </source>
</reference>
<comment type="caution">
    <text evidence="2">The sequence shown here is derived from an EMBL/GenBank/DDBJ whole genome shotgun (WGS) entry which is preliminary data.</text>
</comment>